<organism evidence="1">
    <name type="scientific">Tanacetum cinerariifolium</name>
    <name type="common">Dalmatian daisy</name>
    <name type="synonym">Chrysanthemum cinerariifolium</name>
    <dbReference type="NCBI Taxonomy" id="118510"/>
    <lineage>
        <taxon>Eukaryota</taxon>
        <taxon>Viridiplantae</taxon>
        <taxon>Streptophyta</taxon>
        <taxon>Embryophyta</taxon>
        <taxon>Tracheophyta</taxon>
        <taxon>Spermatophyta</taxon>
        <taxon>Magnoliopsida</taxon>
        <taxon>eudicotyledons</taxon>
        <taxon>Gunneridae</taxon>
        <taxon>Pentapetalae</taxon>
        <taxon>asterids</taxon>
        <taxon>campanulids</taxon>
        <taxon>Asterales</taxon>
        <taxon>Asteraceae</taxon>
        <taxon>Asteroideae</taxon>
        <taxon>Anthemideae</taxon>
        <taxon>Anthemidinae</taxon>
        <taxon>Tanacetum</taxon>
    </lineage>
</organism>
<accession>A0A699HBJ0</accession>
<dbReference type="SUPFAM" id="SSF56219">
    <property type="entry name" value="DNase I-like"/>
    <property type="match status" value="1"/>
</dbReference>
<evidence type="ECO:0000313" key="1">
    <source>
        <dbReference type="EMBL" id="GEX83560.1"/>
    </source>
</evidence>
<dbReference type="AlphaFoldDB" id="A0A699HBJ0"/>
<protein>
    <recommendedName>
        <fullName evidence="2">RNA-directed DNA polymerase, eukaryota, reverse transcriptase zinc-binding domain protein</fullName>
    </recommendedName>
</protein>
<comment type="caution">
    <text evidence="1">The sequence shown here is derived from an EMBL/GenBank/DDBJ whole genome shotgun (WGS) entry which is preliminary data.</text>
</comment>
<proteinExistence type="predicted"/>
<gene>
    <name evidence="1" type="ORF">Tci_355535</name>
</gene>
<evidence type="ECO:0008006" key="2">
    <source>
        <dbReference type="Google" id="ProtNLM"/>
    </source>
</evidence>
<dbReference type="EMBL" id="BKCJ010133283">
    <property type="protein sequence ID" value="GEX83560.1"/>
    <property type="molecule type" value="Genomic_DNA"/>
</dbReference>
<name>A0A699HBJ0_TANCI</name>
<reference evidence="1" key="1">
    <citation type="journal article" date="2019" name="Sci. Rep.">
        <title>Draft genome of Tanacetum cinerariifolium, the natural source of mosquito coil.</title>
        <authorList>
            <person name="Yamashiro T."/>
            <person name="Shiraishi A."/>
            <person name="Satake H."/>
            <person name="Nakayama K."/>
        </authorList>
    </citation>
    <scope>NUCLEOTIDE SEQUENCE</scope>
</reference>
<dbReference type="InterPro" id="IPR036691">
    <property type="entry name" value="Endo/exonu/phosph_ase_sf"/>
</dbReference>
<sequence length="341" mass="39928">MDFKLAFWNVRGMNNDSKQNEALKFIKEENLQICAFVETRLKHTSISRIGNKIFRQWERVSNLQFSPTSCRIMLGWNPFATRIMVLSMTNQAVFFLSGGSYSKTVDMQEFKDIVNSIEMEDICSNGFQFTWTKSLKNPKCAPKKKKSFRFSNFVTCKEGFLEIVKKEWDVYFDGSHMYKFMKKLKKLKQPLNKLSWSNDNIFANAAVDTLNAYTEAVKDELGLLKEKAKVKWMKNGDKNTAFFHSILIARKNRNRVESICDERGNRFEGDQAVWKDICNFSYKFGDQFKLVDLCRALIGRSKESKFGMAVDKLLLAATVYYVWQERNRRIFNQENRTVENL</sequence>
<dbReference type="Gene3D" id="3.60.10.10">
    <property type="entry name" value="Endonuclease/exonuclease/phosphatase"/>
    <property type="match status" value="1"/>
</dbReference>